<evidence type="ECO:0000313" key="4">
    <source>
        <dbReference type="Proteomes" id="UP001228113"/>
    </source>
</evidence>
<dbReference type="Gene3D" id="3.60.40.10">
    <property type="entry name" value="PPM-type phosphatase domain"/>
    <property type="match status" value="1"/>
</dbReference>
<name>A0AA48GV21_9BACT</name>
<accession>A0AA48GV21</accession>
<gene>
    <name evidence="3" type="ORF">METESE_11080</name>
</gene>
<dbReference type="KEGG" id="msea:METESE_11080"/>
<evidence type="ECO:0000313" key="3">
    <source>
        <dbReference type="EMBL" id="BDU76150.1"/>
    </source>
</evidence>
<dbReference type="SUPFAM" id="SSF81606">
    <property type="entry name" value="PP2C-like"/>
    <property type="match status" value="1"/>
</dbReference>
<evidence type="ECO:0000259" key="2">
    <source>
        <dbReference type="SMART" id="SM00331"/>
    </source>
</evidence>
<dbReference type="Proteomes" id="UP001228113">
    <property type="component" value="Chromosome"/>
</dbReference>
<evidence type="ECO:0000256" key="1">
    <source>
        <dbReference type="ARBA" id="ARBA00022801"/>
    </source>
</evidence>
<dbReference type="InterPro" id="IPR001932">
    <property type="entry name" value="PPM-type_phosphatase-like_dom"/>
</dbReference>
<dbReference type="SMART" id="SM00331">
    <property type="entry name" value="PP2C_SIG"/>
    <property type="match status" value="1"/>
</dbReference>
<dbReference type="Pfam" id="PF07228">
    <property type="entry name" value="SpoIIE"/>
    <property type="match status" value="1"/>
</dbReference>
<dbReference type="InterPro" id="IPR052016">
    <property type="entry name" value="Bact_Sigma-Reg"/>
</dbReference>
<dbReference type="PANTHER" id="PTHR43156:SF2">
    <property type="entry name" value="STAGE II SPORULATION PROTEIN E"/>
    <property type="match status" value="1"/>
</dbReference>
<dbReference type="RefSeq" id="WP_243334067.1">
    <property type="nucleotide sequence ID" value="NZ_AP027081.1"/>
</dbReference>
<keyword evidence="4" id="KW-1185">Reference proteome</keyword>
<dbReference type="EMBL" id="AP027081">
    <property type="protein sequence ID" value="BDU76150.1"/>
    <property type="molecule type" value="Genomic_DNA"/>
</dbReference>
<dbReference type="InterPro" id="IPR036457">
    <property type="entry name" value="PPM-type-like_dom_sf"/>
</dbReference>
<feature type="domain" description="PPM-type phosphatase" evidence="2">
    <location>
        <begin position="302"/>
        <end position="524"/>
    </location>
</feature>
<dbReference type="PANTHER" id="PTHR43156">
    <property type="entry name" value="STAGE II SPORULATION PROTEIN E-RELATED"/>
    <property type="match status" value="1"/>
</dbReference>
<organism evidence="3 4">
    <name type="scientific">Mesoterricola sediminis</name>
    <dbReference type="NCBI Taxonomy" id="2927980"/>
    <lineage>
        <taxon>Bacteria</taxon>
        <taxon>Pseudomonadati</taxon>
        <taxon>Acidobacteriota</taxon>
        <taxon>Holophagae</taxon>
        <taxon>Holophagales</taxon>
        <taxon>Holophagaceae</taxon>
        <taxon>Mesoterricola</taxon>
    </lineage>
</organism>
<dbReference type="GO" id="GO:0016791">
    <property type="term" value="F:phosphatase activity"/>
    <property type="evidence" value="ECO:0007669"/>
    <property type="project" value="TreeGrafter"/>
</dbReference>
<proteinExistence type="predicted"/>
<protein>
    <recommendedName>
        <fullName evidence="2">PPM-type phosphatase domain-containing protein</fullName>
    </recommendedName>
</protein>
<reference evidence="3" key="1">
    <citation type="journal article" date="2023" name="Int. J. Syst. Evol. Microbiol.">
        <title>Mesoterricola silvestris gen. nov., sp. nov., Mesoterricola sediminis sp. nov., Geothrix oryzae sp. nov., Geothrix edaphica sp. nov., Geothrix rubra sp. nov., and Geothrix limicola sp. nov., six novel members of Acidobacteriota isolated from soils.</title>
        <authorList>
            <person name="Itoh H."/>
            <person name="Sugisawa Y."/>
            <person name="Mise K."/>
            <person name="Xu Z."/>
            <person name="Kuniyasu M."/>
            <person name="Ushijima N."/>
            <person name="Kawano K."/>
            <person name="Kobayashi E."/>
            <person name="Shiratori Y."/>
            <person name="Masuda Y."/>
            <person name="Senoo K."/>
        </authorList>
    </citation>
    <scope>NUCLEOTIDE SEQUENCE</scope>
    <source>
        <strain evidence="3">W786</strain>
    </source>
</reference>
<sequence>MEPEPFSPFERLRELCTRIPEGTQELLPIVDFLETFPEQVTEEALIHLVGVTALGIAKSPQGGLWNGTRWLFLRGAATPYPSNPGQGWTSLPWVYGDEQYGWLVVRTPQPPVALTLLLSISAPLLAWRRLEATRSDQNRALALQLSRLNTLFDLTRNLGEVETRVELIRLMGNTLAGEFHIQRLLVVGADGTVLHSRGLGTLPDALTGDDLHRIFLEKGLIHAVELRDQDHSHGFAYAADPPLGPLTDEDELFLQTLLNITSSQLSALELRESRIQAMRLEKDLELARNIQRRILPKRLPEPEGWQCAAANLPYQAVGGDLYDLWMASDVDRSPRLHLAVADISGKGLPASLMMTQLSAFLRAMADRRVEDWGKLALRLNARMNEVRDRNRYATLFMGSLNPATGDLRYVNAGHNPPLLVPGDGRPLERLMPTGPMVGLLPGAAFTEGRATMRPGDALVIFTDGVVEAEDTQGADLGEAPLVECVRSLPDATADDLFEALLTRTFQHMAGGGFKDDVTLVVVKRL</sequence>
<keyword evidence="1" id="KW-0378">Hydrolase</keyword>
<dbReference type="AlphaFoldDB" id="A0AA48GV21"/>